<keyword evidence="2" id="KW-0436">Ligase</keyword>
<dbReference type="GO" id="GO:1903461">
    <property type="term" value="P:Okazaki fragment processing involved in mitotic DNA replication"/>
    <property type="evidence" value="ECO:0007669"/>
    <property type="project" value="TreeGrafter"/>
</dbReference>
<feature type="region of interest" description="Disordered" evidence="3">
    <location>
        <begin position="101"/>
        <end position="123"/>
    </location>
</feature>
<dbReference type="InterPro" id="IPR012340">
    <property type="entry name" value="NA-bd_OB-fold"/>
</dbReference>
<evidence type="ECO:0000256" key="3">
    <source>
        <dbReference type="SAM" id="MobiDB-lite"/>
    </source>
</evidence>
<dbReference type="GO" id="GO:0006281">
    <property type="term" value="P:DNA repair"/>
    <property type="evidence" value="ECO:0007669"/>
    <property type="project" value="InterPro"/>
</dbReference>
<evidence type="ECO:0000256" key="2">
    <source>
        <dbReference type="ARBA" id="ARBA00022598"/>
    </source>
</evidence>
<dbReference type="InterPro" id="IPR012309">
    <property type="entry name" value="DNA_ligase_ATP-dep_C"/>
</dbReference>
<protein>
    <recommendedName>
        <fullName evidence="4">DNA ligase ATP-dependent C-terminal domain-containing protein</fullName>
    </recommendedName>
</protein>
<feature type="compositionally biased region" description="Polar residues" evidence="3">
    <location>
        <begin position="102"/>
        <end position="114"/>
    </location>
</feature>
<sequence>VGTGFSDEDLLKHANFFKSHIIAVPRAYYRYDSSLEPTHWFEPVQVWQVKAADLSLSPIHFAAMGMVDAQRGISLRFPRFVRVRDDKNPEDATTAEQVAEMYNSQEQVKSQKTQDAGEDNEFY</sequence>
<dbReference type="SUPFAM" id="SSF50249">
    <property type="entry name" value="Nucleic acid-binding proteins"/>
    <property type="match status" value="1"/>
</dbReference>
<dbReference type="AlphaFoldDB" id="A0A085LIX2"/>
<dbReference type="GO" id="GO:0005739">
    <property type="term" value="C:mitochondrion"/>
    <property type="evidence" value="ECO:0007669"/>
    <property type="project" value="TreeGrafter"/>
</dbReference>
<proteinExistence type="inferred from homology"/>
<evidence type="ECO:0000313" key="5">
    <source>
        <dbReference type="EMBL" id="KFD44918.1"/>
    </source>
</evidence>
<name>A0A085LIX2_9BILA</name>
<dbReference type="PANTHER" id="PTHR45674">
    <property type="entry name" value="DNA LIGASE 1/3 FAMILY MEMBER"/>
    <property type="match status" value="1"/>
</dbReference>
<dbReference type="PANTHER" id="PTHR45674:SF4">
    <property type="entry name" value="DNA LIGASE 1"/>
    <property type="match status" value="1"/>
</dbReference>
<gene>
    <name evidence="5" type="ORF">M513_14205</name>
</gene>
<feature type="non-terminal residue" evidence="5">
    <location>
        <position position="1"/>
    </location>
</feature>
<dbReference type="GO" id="GO:0005634">
    <property type="term" value="C:nucleus"/>
    <property type="evidence" value="ECO:0007669"/>
    <property type="project" value="TreeGrafter"/>
</dbReference>
<dbReference type="GO" id="GO:0006310">
    <property type="term" value="P:DNA recombination"/>
    <property type="evidence" value="ECO:0007669"/>
    <property type="project" value="InterPro"/>
</dbReference>
<dbReference type="GO" id="GO:0003910">
    <property type="term" value="F:DNA ligase (ATP) activity"/>
    <property type="evidence" value="ECO:0007669"/>
    <property type="project" value="InterPro"/>
</dbReference>
<dbReference type="EMBL" id="KL364123">
    <property type="protein sequence ID" value="KFD44918.1"/>
    <property type="molecule type" value="Genomic_DNA"/>
</dbReference>
<reference evidence="5 6" key="1">
    <citation type="journal article" date="2014" name="Nat. Genet.">
        <title>Genome and transcriptome of the porcine whipworm Trichuris suis.</title>
        <authorList>
            <person name="Jex A.R."/>
            <person name="Nejsum P."/>
            <person name="Schwarz E.M."/>
            <person name="Hu L."/>
            <person name="Young N.D."/>
            <person name="Hall R.S."/>
            <person name="Korhonen P.K."/>
            <person name="Liao S."/>
            <person name="Thamsborg S."/>
            <person name="Xia J."/>
            <person name="Xu P."/>
            <person name="Wang S."/>
            <person name="Scheerlinck J.P."/>
            <person name="Hofmann A."/>
            <person name="Sternberg P.W."/>
            <person name="Wang J."/>
            <person name="Gasser R.B."/>
        </authorList>
    </citation>
    <scope>NUCLEOTIDE SEQUENCE [LARGE SCALE GENOMIC DNA]</scope>
    <source>
        <strain evidence="5">DCEP-RM93M</strain>
    </source>
</reference>
<keyword evidence="6" id="KW-1185">Reference proteome</keyword>
<dbReference type="Gene3D" id="2.40.50.140">
    <property type="entry name" value="Nucleic acid-binding proteins"/>
    <property type="match status" value="1"/>
</dbReference>
<accession>A0A085LIX2</accession>
<dbReference type="CDD" id="cd07969">
    <property type="entry name" value="OBF_DNA_ligase_I"/>
    <property type="match status" value="1"/>
</dbReference>
<feature type="domain" description="DNA ligase ATP-dependent C-terminal" evidence="4">
    <location>
        <begin position="1"/>
        <end position="87"/>
    </location>
</feature>
<dbReference type="Proteomes" id="UP000030764">
    <property type="component" value="Unassembled WGS sequence"/>
</dbReference>
<dbReference type="Pfam" id="PF04679">
    <property type="entry name" value="DNA_ligase_A_C"/>
    <property type="match status" value="1"/>
</dbReference>
<comment type="similarity">
    <text evidence="1">Belongs to the ATP-dependent DNA ligase family.</text>
</comment>
<organism evidence="5 6">
    <name type="scientific">Trichuris suis</name>
    <name type="common">pig whipworm</name>
    <dbReference type="NCBI Taxonomy" id="68888"/>
    <lineage>
        <taxon>Eukaryota</taxon>
        <taxon>Metazoa</taxon>
        <taxon>Ecdysozoa</taxon>
        <taxon>Nematoda</taxon>
        <taxon>Enoplea</taxon>
        <taxon>Dorylaimia</taxon>
        <taxon>Trichinellida</taxon>
        <taxon>Trichuridae</taxon>
        <taxon>Trichuris</taxon>
    </lineage>
</organism>
<dbReference type="InterPro" id="IPR050191">
    <property type="entry name" value="ATP-dep_DNA_ligase"/>
</dbReference>
<evidence type="ECO:0000256" key="1">
    <source>
        <dbReference type="ARBA" id="ARBA00007572"/>
    </source>
</evidence>
<evidence type="ECO:0000313" key="6">
    <source>
        <dbReference type="Proteomes" id="UP000030764"/>
    </source>
</evidence>
<evidence type="ECO:0000259" key="4">
    <source>
        <dbReference type="Pfam" id="PF04679"/>
    </source>
</evidence>